<dbReference type="AlphaFoldDB" id="A0A1Z4BR81"/>
<evidence type="ECO:0000313" key="3">
    <source>
        <dbReference type="Proteomes" id="UP000197007"/>
    </source>
</evidence>
<dbReference type="KEGG" id="capn:CBG49_11955"/>
<dbReference type="InterPro" id="IPR037108">
    <property type="entry name" value="TM1727-like_C_sf"/>
</dbReference>
<proteinExistence type="predicted"/>
<reference evidence="3" key="1">
    <citation type="submission" date="2017-06" db="EMBL/GenBank/DDBJ databases">
        <title>Complete genome sequence of Capnocytophaga sp. KCOM 1579 (=ChDC OS43) isolated from a human refractory periapical abscess lesion.</title>
        <authorList>
            <person name="Kook J.-K."/>
            <person name="Park S.-N."/>
            <person name="Lim Y.K."/>
            <person name="Roh H."/>
        </authorList>
    </citation>
    <scope>NUCLEOTIDE SEQUENCE [LARGE SCALE GENOMIC DNA]</scope>
    <source>
        <strain evidence="3">ChDC OS43</strain>
    </source>
</reference>
<accession>A0A1Z4BR81</accession>
<dbReference type="RefSeq" id="WP_034555762.1">
    <property type="nucleotide sequence ID" value="NZ_CP022022.1"/>
</dbReference>
<dbReference type="InterPro" id="IPR036291">
    <property type="entry name" value="NAD(P)-bd_dom_sf"/>
</dbReference>
<dbReference type="Pfam" id="PF10728">
    <property type="entry name" value="DUF2520"/>
    <property type="match status" value="1"/>
</dbReference>
<dbReference type="PANTHER" id="PTHR40459:SF1">
    <property type="entry name" value="CONSERVED HYPOTHETICAL ALANINE AND LEUCINE RICH PROTEIN"/>
    <property type="match status" value="1"/>
</dbReference>
<dbReference type="SUPFAM" id="SSF51735">
    <property type="entry name" value="NAD(P)-binding Rossmann-fold domains"/>
    <property type="match status" value="1"/>
</dbReference>
<dbReference type="Gene3D" id="1.10.1040.20">
    <property type="entry name" value="ProC-like, C-terminal domain"/>
    <property type="match status" value="1"/>
</dbReference>
<keyword evidence="3" id="KW-1185">Reference proteome</keyword>
<dbReference type="SUPFAM" id="SSF48179">
    <property type="entry name" value="6-phosphogluconate dehydrogenase C-terminal domain-like"/>
    <property type="match status" value="1"/>
</dbReference>
<protein>
    <recommendedName>
        <fullName evidence="1">DUF2520 domain-containing protein</fullName>
    </recommendedName>
</protein>
<evidence type="ECO:0000313" key="2">
    <source>
        <dbReference type="EMBL" id="ASF43733.1"/>
    </source>
</evidence>
<dbReference type="InterPro" id="IPR018931">
    <property type="entry name" value="DUF2520"/>
</dbReference>
<sequence>MAIHINIIGAGNMAYQLTRAFYNHPEVQLQQLYSRSELSSEFNIFEIEKTHHLNFLRPADVCIIAVKDEAIAEISKKLPFENQLVVHTSGNTSIEAIDSKNRRGVFYPLQTMNKQTLVDFNSVPFCLEAENTNDFYLLQCLALLLSTKTYALNSYQRRILHLAAVFMNNFSNHLVYISEQICKKNEVPFEILQPLLIETFAKLQNTSAYDAQTGPARRNDSLTIANHLAMLDNNNYKEIYEIITNSIINTYGRKEL</sequence>
<dbReference type="EMBL" id="CP022022">
    <property type="protein sequence ID" value="ASF43733.1"/>
    <property type="molecule type" value="Genomic_DNA"/>
</dbReference>
<dbReference type="Proteomes" id="UP000197007">
    <property type="component" value="Chromosome"/>
</dbReference>
<dbReference type="Gene3D" id="3.40.50.720">
    <property type="entry name" value="NAD(P)-binding Rossmann-like Domain"/>
    <property type="match status" value="1"/>
</dbReference>
<evidence type="ECO:0000259" key="1">
    <source>
        <dbReference type="Pfam" id="PF10728"/>
    </source>
</evidence>
<gene>
    <name evidence="2" type="ORF">CBG49_11955</name>
</gene>
<feature type="domain" description="DUF2520" evidence="1">
    <location>
        <begin position="123"/>
        <end position="246"/>
    </location>
</feature>
<dbReference type="InterPro" id="IPR008927">
    <property type="entry name" value="6-PGluconate_DH-like_C_sf"/>
</dbReference>
<organism evidence="2 3">
    <name type="scientific">Capnocytophaga endodontalis</name>
    <dbReference type="NCBI Taxonomy" id="2708117"/>
    <lineage>
        <taxon>Bacteria</taxon>
        <taxon>Pseudomonadati</taxon>
        <taxon>Bacteroidota</taxon>
        <taxon>Flavobacteriia</taxon>
        <taxon>Flavobacteriales</taxon>
        <taxon>Flavobacteriaceae</taxon>
        <taxon>Capnocytophaga</taxon>
    </lineage>
</organism>
<dbReference type="PANTHER" id="PTHR40459">
    <property type="entry name" value="CONSERVED HYPOTHETICAL ALANINE AND LEUCINE RICH PROTEIN"/>
    <property type="match status" value="1"/>
</dbReference>
<name>A0A1Z4BR81_9FLAO</name>